<accession>A0A7R9F7X7</accession>
<organism evidence="1">
    <name type="scientific">Timema bartmani</name>
    <dbReference type="NCBI Taxonomy" id="61472"/>
    <lineage>
        <taxon>Eukaryota</taxon>
        <taxon>Metazoa</taxon>
        <taxon>Ecdysozoa</taxon>
        <taxon>Arthropoda</taxon>
        <taxon>Hexapoda</taxon>
        <taxon>Insecta</taxon>
        <taxon>Pterygota</taxon>
        <taxon>Neoptera</taxon>
        <taxon>Polyneoptera</taxon>
        <taxon>Phasmatodea</taxon>
        <taxon>Timematodea</taxon>
        <taxon>Timematoidea</taxon>
        <taxon>Timematidae</taxon>
        <taxon>Timema</taxon>
    </lineage>
</organism>
<reference evidence="1" key="1">
    <citation type="submission" date="2020-11" db="EMBL/GenBank/DDBJ databases">
        <authorList>
            <person name="Tran Van P."/>
        </authorList>
    </citation>
    <scope>NUCLEOTIDE SEQUENCE</scope>
</reference>
<proteinExistence type="predicted"/>
<sequence length="222" mass="24273">MEWASFAYETDPFHSISGYKETYLSKKVVTSSGQELPAFQGGFQRVLGRGACSLGHSFRDVSAVLGNVGVQTWNRRASMGVQILDIKRPGTILNIQCLELVPHSPQTEVRTWALGLGNVWSMASGTLPATCREAYSLDEYQTSNCNVCPCVGIHHGHFVVAYEDNVVGRSKEMFQCLRGATNCTPQQVYPHLHGGRVGNTLSLKGQCSNSNLINQLYLTSSA</sequence>
<evidence type="ECO:0000313" key="1">
    <source>
        <dbReference type="EMBL" id="CAD7448503.1"/>
    </source>
</evidence>
<protein>
    <submittedName>
        <fullName evidence="1">Uncharacterized protein</fullName>
    </submittedName>
</protein>
<gene>
    <name evidence="1" type="ORF">TBIB3V08_LOCUS10789</name>
</gene>
<name>A0A7R9F7X7_9NEOP</name>
<dbReference type="EMBL" id="OD570102">
    <property type="protein sequence ID" value="CAD7448503.1"/>
    <property type="molecule type" value="Genomic_DNA"/>
</dbReference>
<dbReference type="AlphaFoldDB" id="A0A7R9F7X7"/>